<name>A0A4D7B1W6_9HYPH</name>
<dbReference type="Proteomes" id="UP000298781">
    <property type="component" value="Chromosome"/>
</dbReference>
<protein>
    <submittedName>
        <fullName evidence="2">PspA/IM30 family protein</fullName>
    </submittedName>
</protein>
<keyword evidence="3" id="KW-1185">Reference proteome</keyword>
<dbReference type="RefSeq" id="WP_136960139.1">
    <property type="nucleotide sequence ID" value="NZ_CP039690.1"/>
</dbReference>
<dbReference type="Pfam" id="PF04012">
    <property type="entry name" value="PspA_IM30"/>
    <property type="match status" value="1"/>
</dbReference>
<sequence length="230" mass="24103">MFKAMMTLIRGQKASKALAARRALSLLDQQKRDAAISLDLAQRALAAAIASDQAQAKRIVTIERRIAGLEIRATAALQSGRAALASQVAATIAALEAVRMSGCEAHKAFAMEIGRLKRDVAAAEGRLADWERDRRIARATETVRHLRNGPAGPATDNALAEAEATLARLHARQAESEAAASARDALNNAALSTNIAGVLAAAGFGAKPRPSADDVLIRLKTKAAAVRMAG</sequence>
<comment type="similarity">
    <text evidence="1">Belongs to the PspA/Vipp/IM30 family.</text>
</comment>
<evidence type="ECO:0000313" key="2">
    <source>
        <dbReference type="EMBL" id="QCI64688.1"/>
    </source>
</evidence>
<reference evidence="2 3" key="1">
    <citation type="submission" date="2019-04" db="EMBL/GenBank/DDBJ databases">
        <title>Phreatobacter aquaticus sp. nov.</title>
        <authorList>
            <person name="Choi A."/>
        </authorList>
    </citation>
    <scope>NUCLEOTIDE SEQUENCE [LARGE SCALE GENOMIC DNA]</scope>
    <source>
        <strain evidence="2 3">KCTC 52518</strain>
    </source>
</reference>
<organism evidence="2 3">
    <name type="scientific">Phreatobacter stygius</name>
    <dbReference type="NCBI Taxonomy" id="1940610"/>
    <lineage>
        <taxon>Bacteria</taxon>
        <taxon>Pseudomonadati</taxon>
        <taxon>Pseudomonadota</taxon>
        <taxon>Alphaproteobacteria</taxon>
        <taxon>Hyphomicrobiales</taxon>
        <taxon>Phreatobacteraceae</taxon>
        <taxon>Phreatobacter</taxon>
    </lineage>
</organism>
<accession>A0A4D7B1W6</accession>
<dbReference type="EMBL" id="CP039690">
    <property type="protein sequence ID" value="QCI64688.1"/>
    <property type="molecule type" value="Genomic_DNA"/>
</dbReference>
<evidence type="ECO:0000313" key="3">
    <source>
        <dbReference type="Proteomes" id="UP000298781"/>
    </source>
</evidence>
<dbReference type="OrthoDB" id="7999550at2"/>
<dbReference type="KEGG" id="pstg:E8M01_10915"/>
<evidence type="ECO:0000256" key="1">
    <source>
        <dbReference type="ARBA" id="ARBA00043985"/>
    </source>
</evidence>
<proteinExistence type="inferred from homology"/>
<gene>
    <name evidence="2" type="ORF">E8M01_10915</name>
</gene>
<dbReference type="AlphaFoldDB" id="A0A4D7B1W6"/>
<dbReference type="InterPro" id="IPR007157">
    <property type="entry name" value="PspA_VIPP1"/>
</dbReference>